<gene>
    <name evidence="2" type="ORF">P7K49_029292</name>
</gene>
<evidence type="ECO:0000313" key="3">
    <source>
        <dbReference type="Proteomes" id="UP001266305"/>
    </source>
</evidence>
<dbReference type="EMBL" id="JASSZA010000015">
    <property type="protein sequence ID" value="KAK2092763.1"/>
    <property type="molecule type" value="Genomic_DNA"/>
</dbReference>
<evidence type="ECO:0000256" key="1">
    <source>
        <dbReference type="SAM" id="MobiDB-lite"/>
    </source>
</evidence>
<feature type="region of interest" description="Disordered" evidence="1">
    <location>
        <begin position="1"/>
        <end position="22"/>
    </location>
</feature>
<proteinExistence type="predicted"/>
<reference evidence="2 3" key="1">
    <citation type="submission" date="2023-05" db="EMBL/GenBank/DDBJ databases">
        <title>B98-5 Cell Line De Novo Hybrid Assembly: An Optical Mapping Approach.</title>
        <authorList>
            <person name="Kananen K."/>
            <person name="Auerbach J.A."/>
            <person name="Kautto E."/>
            <person name="Blachly J.S."/>
        </authorList>
    </citation>
    <scope>NUCLEOTIDE SEQUENCE [LARGE SCALE GENOMIC DNA]</scope>
    <source>
        <strain evidence="2">B95-8</strain>
        <tissue evidence="2">Cell line</tissue>
    </source>
</reference>
<organism evidence="2 3">
    <name type="scientific">Saguinus oedipus</name>
    <name type="common">Cotton-top tamarin</name>
    <name type="synonym">Oedipomidas oedipus</name>
    <dbReference type="NCBI Taxonomy" id="9490"/>
    <lineage>
        <taxon>Eukaryota</taxon>
        <taxon>Metazoa</taxon>
        <taxon>Chordata</taxon>
        <taxon>Craniata</taxon>
        <taxon>Vertebrata</taxon>
        <taxon>Euteleostomi</taxon>
        <taxon>Mammalia</taxon>
        <taxon>Eutheria</taxon>
        <taxon>Euarchontoglires</taxon>
        <taxon>Primates</taxon>
        <taxon>Haplorrhini</taxon>
        <taxon>Platyrrhini</taxon>
        <taxon>Cebidae</taxon>
        <taxon>Callitrichinae</taxon>
        <taxon>Saguinus</taxon>
    </lineage>
</organism>
<sequence length="145" mass="16963">MFWALEITEHEPTNASEKERKPEQQTQAINLTLNQIWDKYNYFLLAPPKSWTDLLPWVFVGFSEAQDHEGSLPQHVSETPTLYKMKASLRAQEYPIHQSLNREVQTTSSMAYQIPCIQNPEPHKEREQKEERVRIRSQGPKGSEL</sequence>
<protein>
    <submittedName>
        <fullName evidence="2">Uncharacterized protein</fullName>
    </submittedName>
</protein>
<feature type="region of interest" description="Disordered" evidence="1">
    <location>
        <begin position="118"/>
        <end position="145"/>
    </location>
</feature>
<keyword evidence="3" id="KW-1185">Reference proteome</keyword>
<feature type="compositionally biased region" description="Basic and acidic residues" evidence="1">
    <location>
        <begin position="121"/>
        <end position="134"/>
    </location>
</feature>
<name>A0ABQ9U6S7_SAGOE</name>
<dbReference type="Proteomes" id="UP001266305">
    <property type="component" value="Unassembled WGS sequence"/>
</dbReference>
<accession>A0ABQ9U6S7</accession>
<comment type="caution">
    <text evidence="2">The sequence shown here is derived from an EMBL/GenBank/DDBJ whole genome shotgun (WGS) entry which is preliminary data.</text>
</comment>
<feature type="compositionally biased region" description="Basic and acidic residues" evidence="1">
    <location>
        <begin position="7"/>
        <end position="22"/>
    </location>
</feature>
<evidence type="ECO:0000313" key="2">
    <source>
        <dbReference type="EMBL" id="KAK2092763.1"/>
    </source>
</evidence>